<name>A0ABU1U8E7_9MICC</name>
<feature type="domain" description="SGNH hydrolase-type esterase" evidence="1">
    <location>
        <begin position="239"/>
        <end position="408"/>
    </location>
</feature>
<protein>
    <submittedName>
        <fullName evidence="2">Lysophospholipase L1-like esterase</fullName>
    </submittedName>
</protein>
<proteinExistence type="predicted"/>
<evidence type="ECO:0000313" key="2">
    <source>
        <dbReference type="EMBL" id="MDR7081448.1"/>
    </source>
</evidence>
<dbReference type="InterPro" id="IPR013830">
    <property type="entry name" value="SGNH_hydro"/>
</dbReference>
<gene>
    <name evidence="2" type="ORF">J2X01_000725</name>
</gene>
<evidence type="ECO:0000259" key="1">
    <source>
        <dbReference type="Pfam" id="PF13472"/>
    </source>
</evidence>
<comment type="caution">
    <text evidence="2">The sequence shown here is derived from an EMBL/GenBank/DDBJ whole genome shotgun (WGS) entry which is preliminary data.</text>
</comment>
<keyword evidence="3" id="KW-1185">Reference proteome</keyword>
<organism evidence="2 3">
    <name type="scientific">Arthrobacter ginsengisoli</name>
    <dbReference type="NCBI Taxonomy" id="1356565"/>
    <lineage>
        <taxon>Bacteria</taxon>
        <taxon>Bacillati</taxon>
        <taxon>Actinomycetota</taxon>
        <taxon>Actinomycetes</taxon>
        <taxon>Micrococcales</taxon>
        <taxon>Micrococcaceae</taxon>
        <taxon>Arthrobacter</taxon>
    </lineage>
</organism>
<sequence length="420" mass="44639">MPRRIISVDDTFNVPDSVKINDANLPARLADAALNATIGEQVWPKLDKTAVGFGTKVGAFSFGGGGGASATTSVSEMIVRTPFRLPVKPTRARLHVQNRNLKDNLGLTPGAFAFTGLWIGKPVLDSVGGLTANFTAAPTNVIGAFSTPADGSEYVSAWFDTSAIIDAKTDYALSYGYTCTAGQSTHRATGFHWWSNITGDAAKANLQNMVGTVTTNQSPHLDIWLEYEFAATNPVNLHVGDSLTDGQMAIYGARDSYPQQFSRRTGAVAATLAFSGSSLSPGWDITSPKYGKYAGLVFDAMYVHLGTNDINAGASLATVQTRLGIALDKLRTTYGNVPVYLGIVPPRNFGAGPEAVRVAYNTWLRTLPFGVTGTMDFDRAVRSAADLKLIDADFNGGDGTHMSTAGYDKFAQAVPLRTSV</sequence>
<dbReference type="Proteomes" id="UP001252243">
    <property type="component" value="Unassembled WGS sequence"/>
</dbReference>
<dbReference type="Pfam" id="PF13472">
    <property type="entry name" value="Lipase_GDSL_2"/>
    <property type="match status" value="1"/>
</dbReference>
<accession>A0ABU1U8E7</accession>
<dbReference type="Gene3D" id="3.40.50.1110">
    <property type="entry name" value="SGNH hydrolase"/>
    <property type="match status" value="1"/>
</dbReference>
<dbReference type="InterPro" id="IPR036514">
    <property type="entry name" value="SGNH_hydro_sf"/>
</dbReference>
<dbReference type="RefSeq" id="WP_310050613.1">
    <property type="nucleotide sequence ID" value="NZ_JAVDVQ010000002.1"/>
</dbReference>
<evidence type="ECO:0000313" key="3">
    <source>
        <dbReference type="Proteomes" id="UP001252243"/>
    </source>
</evidence>
<dbReference type="EMBL" id="JAVDVQ010000002">
    <property type="protein sequence ID" value="MDR7081448.1"/>
    <property type="molecule type" value="Genomic_DNA"/>
</dbReference>
<dbReference type="SUPFAM" id="SSF52266">
    <property type="entry name" value="SGNH hydrolase"/>
    <property type="match status" value="1"/>
</dbReference>
<reference evidence="2 3" key="1">
    <citation type="submission" date="2023-07" db="EMBL/GenBank/DDBJ databases">
        <title>Sorghum-associated microbial communities from plants grown in Nebraska, USA.</title>
        <authorList>
            <person name="Schachtman D."/>
        </authorList>
    </citation>
    <scope>NUCLEOTIDE SEQUENCE [LARGE SCALE GENOMIC DNA]</scope>
    <source>
        <strain evidence="2 3">BE167</strain>
    </source>
</reference>